<name>A0A1Q9LJW8_9PSEU</name>
<accession>A0A1Q9LJW8</accession>
<organism evidence="1 2">
    <name type="scientific">Actinokineospora bangkokensis</name>
    <dbReference type="NCBI Taxonomy" id="1193682"/>
    <lineage>
        <taxon>Bacteria</taxon>
        <taxon>Bacillati</taxon>
        <taxon>Actinomycetota</taxon>
        <taxon>Actinomycetes</taxon>
        <taxon>Pseudonocardiales</taxon>
        <taxon>Pseudonocardiaceae</taxon>
        <taxon>Actinokineospora</taxon>
    </lineage>
</organism>
<dbReference type="NCBIfam" id="NF033532">
    <property type="entry name" value="lone7para_assoc"/>
    <property type="match status" value="1"/>
</dbReference>
<dbReference type="AlphaFoldDB" id="A0A1Q9LJW8"/>
<protein>
    <recommendedName>
        <fullName evidence="3">SseB protein N-terminal domain-containing protein</fullName>
    </recommendedName>
</protein>
<comment type="caution">
    <text evidence="1">The sequence shown here is derived from an EMBL/GenBank/DDBJ whole genome shotgun (WGS) entry which is preliminary data.</text>
</comment>
<keyword evidence="2" id="KW-1185">Reference proteome</keyword>
<sequence>MAENWFLLADPDWRGAGQPSVEQVVGVWSADGGELGPLRVNPKAACDPVDVVLRLALAGRADGEQVQVVLRDVAFEVAMNGDGRPLVTPAPDGVLCVVAVTSAAHRRRVSSPAWRRVDLHGLVSMLADGVDVLFNPGGTASVRFLGSFVRSTVLLGDEEARAAVERMVGAGVVRVERGVGV</sequence>
<evidence type="ECO:0008006" key="3">
    <source>
        <dbReference type="Google" id="ProtNLM"/>
    </source>
</evidence>
<dbReference type="InterPro" id="IPR047659">
    <property type="entry name" value="T7SS_assoc"/>
</dbReference>
<dbReference type="RefSeq" id="WP_075976197.1">
    <property type="nucleotide sequence ID" value="NZ_MKQR01000017.1"/>
</dbReference>
<dbReference type="Proteomes" id="UP000186040">
    <property type="component" value="Unassembled WGS sequence"/>
</dbReference>
<dbReference type="STRING" id="1193682.BJP25_22925"/>
<gene>
    <name evidence="1" type="ORF">BJP25_22925</name>
</gene>
<evidence type="ECO:0000313" key="1">
    <source>
        <dbReference type="EMBL" id="OLR92310.1"/>
    </source>
</evidence>
<reference evidence="1 2" key="1">
    <citation type="submission" date="2016-10" db="EMBL/GenBank/DDBJ databases">
        <title>The Draft Genome Sequence of Actinokineospora bangkokensis 44EHWT reveals the biosynthetic pathway of antifungal compounds Thailandins with unusual extender unit butylmalonyl-CoA.</title>
        <authorList>
            <person name="Greule A."/>
            <person name="Intra B."/>
            <person name="Flemming S."/>
            <person name="Rommel M.G."/>
            <person name="Panbangred W."/>
            <person name="Bechthold A."/>
        </authorList>
    </citation>
    <scope>NUCLEOTIDE SEQUENCE [LARGE SCALE GENOMIC DNA]</scope>
    <source>
        <strain evidence="1 2">44EHW</strain>
    </source>
</reference>
<dbReference type="EMBL" id="MKQR01000017">
    <property type="protein sequence ID" value="OLR92310.1"/>
    <property type="molecule type" value="Genomic_DNA"/>
</dbReference>
<evidence type="ECO:0000313" key="2">
    <source>
        <dbReference type="Proteomes" id="UP000186040"/>
    </source>
</evidence>
<dbReference type="OrthoDB" id="3373807at2"/>
<proteinExistence type="predicted"/>